<evidence type="ECO:0000313" key="8">
    <source>
        <dbReference type="Proteomes" id="UP001279642"/>
    </source>
</evidence>
<keyword evidence="5 6" id="KW-0472">Membrane</keyword>
<keyword evidence="4 6" id="KW-1133">Transmembrane helix</keyword>
<keyword evidence="2" id="KW-1003">Cell membrane</keyword>
<reference evidence="7 8" key="1">
    <citation type="journal article" date="2016" name="Antonie Van Leeuwenhoek">
        <title>Dongia soli sp. nov., isolated from soil from Dokdo, Korea.</title>
        <authorList>
            <person name="Kim D.U."/>
            <person name="Lee H."/>
            <person name="Kim H."/>
            <person name="Kim S.G."/>
            <person name="Ka J.O."/>
        </authorList>
    </citation>
    <scope>NUCLEOTIDE SEQUENCE [LARGE SCALE GENOMIC DNA]</scope>
    <source>
        <strain evidence="7 8">D78</strain>
    </source>
</reference>
<evidence type="ECO:0000313" key="7">
    <source>
        <dbReference type="EMBL" id="MDY0881565.1"/>
    </source>
</evidence>
<sequence length="354" mass="37406">MNLRTAIGLMVGLGVIVAIVAKQDLTAIWAAAAQAGWALIPALGWRAASIILAANAWRSLFVAPFLPPHRRTALARWIGEAVNTLLPVAQVGGDVIRGRLLRHHLAIRDHARKAQSSRGSHGHGIPGGVSVAATVVADLTLNLVAQLIFALPGLWQLWRSNDLTGWRALGCLGIAALPLGLLLLAQSPGVIRVTTGLARRLGLIKEGKTSGHPGLGFEQAVWHLYGRHRIVAVALGWHLLAWTCRAGEVWFLLRLLGHPVGLLDAAAIEGLLGAVRAAAFLLPAGLGVQEGALILLCGWVGVPPSSALALALIKRARELAVGLPGLLAWLAAEQEVRRDTRRMSSVAVKADKAL</sequence>
<feature type="transmembrane region" description="Helical" evidence="6">
    <location>
        <begin position="43"/>
        <end position="66"/>
    </location>
</feature>
<evidence type="ECO:0000256" key="5">
    <source>
        <dbReference type="ARBA" id="ARBA00023136"/>
    </source>
</evidence>
<keyword evidence="8" id="KW-1185">Reference proteome</keyword>
<feature type="transmembrane region" description="Helical" evidence="6">
    <location>
        <begin position="164"/>
        <end position="185"/>
    </location>
</feature>
<dbReference type="EMBL" id="JAXCLW010000001">
    <property type="protein sequence ID" value="MDY0881565.1"/>
    <property type="molecule type" value="Genomic_DNA"/>
</dbReference>
<name>A0ABU5E5M4_9PROT</name>
<feature type="transmembrane region" description="Helical" evidence="6">
    <location>
        <begin position="292"/>
        <end position="313"/>
    </location>
</feature>
<dbReference type="RefSeq" id="WP_320506624.1">
    <property type="nucleotide sequence ID" value="NZ_JAXCLW010000001.1"/>
</dbReference>
<protein>
    <submittedName>
        <fullName evidence="7">Lysylphosphatidylglycerol synthase domain-containing protein</fullName>
    </submittedName>
</protein>
<dbReference type="NCBIfam" id="TIGR03476">
    <property type="entry name" value="HpnL"/>
    <property type="match status" value="1"/>
</dbReference>
<comment type="subcellular location">
    <subcellularLocation>
        <location evidence="1">Cell membrane</location>
        <topology evidence="1">Multi-pass membrane protein</topology>
    </subcellularLocation>
</comment>
<evidence type="ECO:0000256" key="1">
    <source>
        <dbReference type="ARBA" id="ARBA00004651"/>
    </source>
</evidence>
<evidence type="ECO:0000256" key="4">
    <source>
        <dbReference type="ARBA" id="ARBA00022989"/>
    </source>
</evidence>
<dbReference type="Pfam" id="PF03706">
    <property type="entry name" value="LPG_synthase_TM"/>
    <property type="match status" value="1"/>
</dbReference>
<dbReference type="PANTHER" id="PTHR39087">
    <property type="entry name" value="UPF0104 MEMBRANE PROTEIN MJ1595"/>
    <property type="match status" value="1"/>
</dbReference>
<accession>A0ABU5E5M4</accession>
<keyword evidence="3 6" id="KW-0812">Transmembrane</keyword>
<gene>
    <name evidence="7" type="ORF">SMD27_01790</name>
</gene>
<comment type="caution">
    <text evidence="7">The sequence shown here is derived from an EMBL/GenBank/DDBJ whole genome shotgun (WGS) entry which is preliminary data.</text>
</comment>
<proteinExistence type="predicted"/>
<dbReference type="PANTHER" id="PTHR39087:SF2">
    <property type="entry name" value="UPF0104 MEMBRANE PROTEIN MJ1595"/>
    <property type="match status" value="1"/>
</dbReference>
<organism evidence="7 8">
    <name type="scientific">Dongia soli</name>
    <dbReference type="NCBI Taxonomy" id="600628"/>
    <lineage>
        <taxon>Bacteria</taxon>
        <taxon>Pseudomonadati</taxon>
        <taxon>Pseudomonadota</taxon>
        <taxon>Alphaproteobacteria</taxon>
        <taxon>Rhodospirillales</taxon>
        <taxon>Dongiaceae</taxon>
        <taxon>Dongia</taxon>
    </lineage>
</organism>
<evidence type="ECO:0000256" key="6">
    <source>
        <dbReference type="SAM" id="Phobius"/>
    </source>
</evidence>
<evidence type="ECO:0000256" key="3">
    <source>
        <dbReference type="ARBA" id="ARBA00022692"/>
    </source>
</evidence>
<feature type="transmembrane region" description="Helical" evidence="6">
    <location>
        <begin position="139"/>
        <end position="158"/>
    </location>
</feature>
<evidence type="ECO:0000256" key="2">
    <source>
        <dbReference type="ARBA" id="ARBA00022475"/>
    </source>
</evidence>
<dbReference type="Proteomes" id="UP001279642">
    <property type="component" value="Unassembled WGS sequence"/>
</dbReference>
<dbReference type="InterPro" id="IPR022791">
    <property type="entry name" value="L-PG_synthase/AglD"/>
</dbReference>